<dbReference type="InterPro" id="IPR000073">
    <property type="entry name" value="AB_hydrolase_1"/>
</dbReference>
<feature type="domain" description="AB hydrolase-1" evidence="2">
    <location>
        <begin position="101"/>
        <end position="378"/>
    </location>
</feature>
<dbReference type="GeneID" id="63709196"/>
<gene>
    <name evidence="3" type="ORF">PGRI_061820</name>
</gene>
<protein>
    <recommendedName>
        <fullName evidence="2">AB hydrolase-1 domain-containing protein</fullName>
    </recommendedName>
</protein>
<dbReference type="STRING" id="5078.A0A135LMM5"/>
<accession>A0A135LMM5</accession>
<dbReference type="PANTHER" id="PTHR43689">
    <property type="entry name" value="HYDROLASE"/>
    <property type="match status" value="1"/>
</dbReference>
<evidence type="ECO:0000259" key="2">
    <source>
        <dbReference type="Pfam" id="PF12697"/>
    </source>
</evidence>
<keyword evidence="4" id="KW-1185">Reference proteome</keyword>
<dbReference type="PANTHER" id="PTHR43689:SF8">
    <property type="entry name" value="ALPHA_BETA-HYDROLASES SUPERFAMILY PROTEIN"/>
    <property type="match status" value="1"/>
</dbReference>
<dbReference type="SUPFAM" id="SSF53474">
    <property type="entry name" value="alpha/beta-Hydrolases"/>
    <property type="match status" value="1"/>
</dbReference>
<dbReference type="EMBL" id="LHQR01000048">
    <property type="protein sequence ID" value="KXG50215.1"/>
    <property type="molecule type" value="Genomic_DNA"/>
</dbReference>
<dbReference type="AlphaFoldDB" id="A0A135LMM5"/>
<comment type="caution">
    <text evidence="3">The sequence shown here is derived from an EMBL/GenBank/DDBJ whole genome shotgun (WGS) entry which is preliminary data.</text>
</comment>
<dbReference type="Gene3D" id="3.40.50.1820">
    <property type="entry name" value="alpha/beta hydrolase"/>
    <property type="match status" value="1"/>
</dbReference>
<dbReference type="GO" id="GO:0017000">
    <property type="term" value="P:antibiotic biosynthetic process"/>
    <property type="evidence" value="ECO:0007669"/>
    <property type="project" value="UniProtKB-ARBA"/>
</dbReference>
<evidence type="ECO:0000313" key="4">
    <source>
        <dbReference type="Proteomes" id="UP000070168"/>
    </source>
</evidence>
<name>A0A135LMM5_PENPA</name>
<sequence>MLKFQYMKLALCTLFISSSLSKLWDSPANCSDLVIPMRVSSWNRQVEDSVLTNGSSVITLVSELALSFNSSTWAYESTALNISARYCEPIGPSPRRDAIQLLVHGITYSKDYWSALGISGVQSRLYSWVDFATRRGYATLSIDRAGDGASSRPNPFHTDQIPLHAAVANQIATQLKRGQIIRGRSFEKVIYVGHSLGSIIGVDLAATYPDAVDALVLTGYAAAESASPLILETGLLPAKEALPARFGSVDDGYLVTSSLSGRQKAFYGRNGTFDPQVSSLDFDIQQTVSVGEMATASLAKVATNYSGPVTVITGDQDATFCFVNETSDGSGPGGECGQGKTSGPARVSSLFPAAANFSVTVLDNIGHCINLHYKAIVAYAVAHDWMDEHV</sequence>
<dbReference type="OrthoDB" id="190201at2759"/>
<keyword evidence="1" id="KW-0732">Signal</keyword>
<evidence type="ECO:0000256" key="1">
    <source>
        <dbReference type="SAM" id="SignalP"/>
    </source>
</evidence>
<feature type="signal peptide" evidence="1">
    <location>
        <begin position="1"/>
        <end position="21"/>
    </location>
</feature>
<dbReference type="InterPro" id="IPR029058">
    <property type="entry name" value="AB_hydrolase_fold"/>
</dbReference>
<evidence type="ECO:0000313" key="3">
    <source>
        <dbReference type="EMBL" id="KXG50215.1"/>
    </source>
</evidence>
<reference evidence="3 4" key="1">
    <citation type="journal article" date="2016" name="BMC Genomics">
        <title>Genome sequencing and secondary metabolism of the postharvest pathogen Penicillium griseofulvum.</title>
        <authorList>
            <person name="Banani H."/>
            <person name="Marcet-Houben M."/>
            <person name="Ballester A.R."/>
            <person name="Abbruscato P."/>
            <person name="Gonzalez-Candelas L."/>
            <person name="Gabaldon T."/>
            <person name="Spadaro D."/>
        </authorList>
    </citation>
    <scope>NUCLEOTIDE SEQUENCE [LARGE SCALE GENOMIC DNA]</scope>
    <source>
        <strain evidence="3 4">PG3</strain>
    </source>
</reference>
<dbReference type="RefSeq" id="XP_040648751.1">
    <property type="nucleotide sequence ID" value="XM_040793896.1"/>
</dbReference>
<organism evidence="3 4">
    <name type="scientific">Penicillium patulum</name>
    <name type="common">Penicillium griseofulvum</name>
    <dbReference type="NCBI Taxonomy" id="5078"/>
    <lineage>
        <taxon>Eukaryota</taxon>
        <taxon>Fungi</taxon>
        <taxon>Dikarya</taxon>
        <taxon>Ascomycota</taxon>
        <taxon>Pezizomycotina</taxon>
        <taxon>Eurotiomycetes</taxon>
        <taxon>Eurotiomycetidae</taxon>
        <taxon>Eurotiales</taxon>
        <taxon>Aspergillaceae</taxon>
        <taxon>Penicillium</taxon>
    </lineage>
</organism>
<feature type="chain" id="PRO_5007800707" description="AB hydrolase-1 domain-containing protein" evidence="1">
    <location>
        <begin position="22"/>
        <end position="390"/>
    </location>
</feature>
<dbReference type="Pfam" id="PF12697">
    <property type="entry name" value="Abhydrolase_6"/>
    <property type="match status" value="1"/>
</dbReference>
<proteinExistence type="predicted"/>
<dbReference type="Proteomes" id="UP000070168">
    <property type="component" value="Unassembled WGS sequence"/>
</dbReference>
<dbReference type="OMA" id="ATINMAR"/>
<dbReference type="GO" id="GO:0072330">
    <property type="term" value="P:monocarboxylic acid biosynthetic process"/>
    <property type="evidence" value="ECO:0007669"/>
    <property type="project" value="UniProtKB-ARBA"/>
</dbReference>